<feature type="compositionally biased region" description="Polar residues" evidence="1">
    <location>
        <begin position="165"/>
        <end position="197"/>
    </location>
</feature>
<reference evidence="3" key="1">
    <citation type="journal article" date="2010" name="Genome Res.">
        <title>Population genomic sequencing of Coccidioides fungi reveals recent hybridization and transposon control.</title>
        <authorList>
            <person name="Neafsey D.E."/>
            <person name="Barker B.M."/>
            <person name="Sharpton T.J."/>
            <person name="Stajich J.E."/>
            <person name="Park D.J."/>
            <person name="Whiston E."/>
            <person name="Hung C.-Y."/>
            <person name="McMahan C."/>
            <person name="White J."/>
            <person name="Sykes S."/>
            <person name="Heiman D."/>
            <person name="Young S."/>
            <person name="Zeng Q."/>
            <person name="Abouelleil A."/>
            <person name="Aftuck L."/>
            <person name="Bessette D."/>
            <person name="Brown A."/>
            <person name="FitzGerald M."/>
            <person name="Lui A."/>
            <person name="Macdonald J.P."/>
            <person name="Priest M."/>
            <person name="Orbach M.J."/>
            <person name="Galgiani J.N."/>
            <person name="Kirkland T.N."/>
            <person name="Cole G.T."/>
            <person name="Birren B.W."/>
            <person name="Henn M.R."/>
            <person name="Taylor J.W."/>
            <person name="Rounsley S.D."/>
        </authorList>
    </citation>
    <scope>NUCLEOTIDE SEQUENCE [LARGE SCALE GENOMIC DNA]</scope>
    <source>
        <strain evidence="3">RMSCC 2394</strain>
    </source>
</reference>
<feature type="region of interest" description="Disordered" evidence="1">
    <location>
        <begin position="226"/>
        <end position="273"/>
    </location>
</feature>
<dbReference type="Proteomes" id="UP000054565">
    <property type="component" value="Unassembled WGS sequence"/>
</dbReference>
<organism evidence="2 3">
    <name type="scientific">Coccidioides immitis RMSCC 2394</name>
    <dbReference type="NCBI Taxonomy" id="404692"/>
    <lineage>
        <taxon>Eukaryota</taxon>
        <taxon>Fungi</taxon>
        <taxon>Dikarya</taxon>
        <taxon>Ascomycota</taxon>
        <taxon>Pezizomycotina</taxon>
        <taxon>Eurotiomycetes</taxon>
        <taxon>Eurotiomycetidae</taxon>
        <taxon>Onygenales</taxon>
        <taxon>Onygenaceae</taxon>
        <taxon>Coccidioides</taxon>
    </lineage>
</organism>
<protein>
    <submittedName>
        <fullName evidence="2">Uncharacterized protein</fullName>
    </submittedName>
</protein>
<gene>
    <name evidence="2" type="ORF">CIRG_00591</name>
</gene>
<feature type="region of interest" description="Disordered" evidence="1">
    <location>
        <begin position="94"/>
        <end position="204"/>
    </location>
</feature>
<evidence type="ECO:0000313" key="2">
    <source>
        <dbReference type="EMBL" id="KMP00449.1"/>
    </source>
</evidence>
<dbReference type="AlphaFoldDB" id="A0A0J6Y084"/>
<evidence type="ECO:0000313" key="3">
    <source>
        <dbReference type="Proteomes" id="UP000054565"/>
    </source>
</evidence>
<sequence>MASLMINKVLPMFIRWENLREFWNTCDPWLILASSLSFLNEISRYFVGLTTQLRLFEQASHAPWNSTAFGNILALPPRSPRLLITALRPTPVMPPNQAAGWSAGQRHEKADGHGEEKSRPSPHSGRLGGNSWRIPGLPTRSAGKKPQHATMAKESMSSKPFRRLPTSSTIPENTMQVLRISSNVKRRSSPNSTNGGSRPSVKVPPTCPLAMRYVVIAAGHSARSFETPMRSRASRNSIPKLASGCGVGKSRQSPRTKPLSVCGALDQPQKIRG</sequence>
<dbReference type="EMBL" id="DS028093">
    <property type="protein sequence ID" value="KMP00449.1"/>
    <property type="molecule type" value="Genomic_DNA"/>
</dbReference>
<evidence type="ECO:0000256" key="1">
    <source>
        <dbReference type="SAM" id="MobiDB-lite"/>
    </source>
</evidence>
<proteinExistence type="predicted"/>
<accession>A0A0J6Y084</accession>
<name>A0A0J6Y084_COCIT</name>
<feature type="compositionally biased region" description="Basic and acidic residues" evidence="1">
    <location>
        <begin position="105"/>
        <end position="119"/>
    </location>
</feature>